<dbReference type="InterPro" id="IPR015421">
    <property type="entry name" value="PyrdxlP-dep_Trfase_major"/>
</dbReference>
<dbReference type="GO" id="GO:0004400">
    <property type="term" value="F:histidinol-phosphate transaminase activity"/>
    <property type="evidence" value="ECO:0007669"/>
    <property type="project" value="UniProtKB-EC"/>
</dbReference>
<proteinExistence type="predicted"/>
<protein>
    <submittedName>
        <fullName evidence="5">Histidinol-phosphate aminotransferase</fullName>
        <ecNumber evidence="5">2.6.1.9</ecNumber>
    </submittedName>
</protein>
<reference evidence="5 6" key="1">
    <citation type="submission" date="2020-08" db="EMBL/GenBank/DDBJ databases">
        <title>Genomic Encyclopedia of Archaeal and Bacterial Type Strains, Phase II (KMG-II): from individual species to whole genera.</title>
        <authorList>
            <person name="Goeker M."/>
        </authorList>
    </citation>
    <scope>NUCLEOTIDE SEQUENCE [LARGE SCALE GENOMIC DNA]</scope>
    <source>
        <strain evidence="5 6">DSM 23288</strain>
    </source>
</reference>
<dbReference type="InterPro" id="IPR015422">
    <property type="entry name" value="PyrdxlP-dep_Trfase_small"/>
</dbReference>
<dbReference type="GO" id="GO:0030170">
    <property type="term" value="F:pyridoxal phosphate binding"/>
    <property type="evidence" value="ECO:0007669"/>
    <property type="project" value="InterPro"/>
</dbReference>
<dbReference type="Gene3D" id="3.40.640.10">
    <property type="entry name" value="Type I PLP-dependent aspartate aminotransferase-like (Major domain)"/>
    <property type="match status" value="1"/>
</dbReference>
<name>A0A840IFR6_9ACTN</name>
<dbReference type="Proteomes" id="UP000585272">
    <property type="component" value="Unassembled WGS sequence"/>
</dbReference>
<dbReference type="InterPro" id="IPR050106">
    <property type="entry name" value="HistidinolP_aminotransfase"/>
</dbReference>
<keyword evidence="2 5" id="KW-0808">Transferase</keyword>
<gene>
    <name evidence="5" type="ORF">BDZ31_002483</name>
</gene>
<evidence type="ECO:0000256" key="2">
    <source>
        <dbReference type="ARBA" id="ARBA00022679"/>
    </source>
</evidence>
<dbReference type="Pfam" id="PF00155">
    <property type="entry name" value="Aminotran_1_2"/>
    <property type="match status" value="1"/>
</dbReference>
<dbReference type="AlphaFoldDB" id="A0A840IFR6"/>
<evidence type="ECO:0000313" key="6">
    <source>
        <dbReference type="Proteomes" id="UP000585272"/>
    </source>
</evidence>
<keyword evidence="6" id="KW-1185">Reference proteome</keyword>
<dbReference type="Gene3D" id="3.90.1150.10">
    <property type="entry name" value="Aspartate Aminotransferase, domain 1"/>
    <property type="match status" value="1"/>
</dbReference>
<evidence type="ECO:0000259" key="4">
    <source>
        <dbReference type="Pfam" id="PF00155"/>
    </source>
</evidence>
<feature type="domain" description="Aminotransferase class I/classII large" evidence="4">
    <location>
        <begin position="51"/>
        <end position="364"/>
    </location>
</feature>
<dbReference type="EMBL" id="JACHNU010000003">
    <property type="protein sequence ID" value="MBB4662894.1"/>
    <property type="molecule type" value="Genomic_DNA"/>
</dbReference>
<dbReference type="InterPro" id="IPR015424">
    <property type="entry name" value="PyrdxlP-dep_Trfase"/>
</dbReference>
<organism evidence="5 6">
    <name type="scientific">Conexibacter arvalis</name>
    <dbReference type="NCBI Taxonomy" id="912552"/>
    <lineage>
        <taxon>Bacteria</taxon>
        <taxon>Bacillati</taxon>
        <taxon>Actinomycetota</taxon>
        <taxon>Thermoleophilia</taxon>
        <taxon>Solirubrobacterales</taxon>
        <taxon>Conexibacteraceae</taxon>
        <taxon>Conexibacter</taxon>
    </lineage>
</organism>
<dbReference type="CDD" id="cd00609">
    <property type="entry name" value="AAT_like"/>
    <property type="match status" value="1"/>
</dbReference>
<evidence type="ECO:0000313" key="5">
    <source>
        <dbReference type="EMBL" id="MBB4662894.1"/>
    </source>
</evidence>
<dbReference type="RefSeq" id="WP_183342500.1">
    <property type="nucleotide sequence ID" value="NZ_JACHNU010000003.1"/>
</dbReference>
<dbReference type="EC" id="2.6.1.9" evidence="5"/>
<accession>A0A840IFR6</accession>
<comment type="caution">
    <text evidence="5">The sequence shown here is derived from an EMBL/GenBank/DDBJ whole genome shotgun (WGS) entry which is preliminary data.</text>
</comment>
<keyword evidence="3" id="KW-0663">Pyridoxal phosphate</keyword>
<sequence length="368" mass="39527">MGLRGYYKQFAGMSDEEITEELKEKAAEERRKALARVDPLDLSRTTWHELPHPDVVAAVTFAARGALNAAGDPTAEELRRALGRRVGIEPERIAVGNGAAQLLSAATRALLKAGEELLIPWPSYGLYPLMAQRSGARAVPVPHGHDVERLLAAVTEKTRAIALCNPNDPTGAYIPPQRLRELLDALPEQVSLLLDEALVDYVADERAAAGSLALLDDHPRLLVFRTFSKVYGLAGLRCGYVLGGPGSERLLAQLAPELGVGTPVQAGALEAIRACDAQVAARRAVVLTERARVLDALHDLPVDAAPTEANVLWLRAPGLTAGELTARLRNGNVIVMSGEEVGDEEHVRATVQAPQHADRLLQAIRTSL</sequence>
<keyword evidence="1 5" id="KW-0032">Aminotransferase</keyword>
<dbReference type="SUPFAM" id="SSF53383">
    <property type="entry name" value="PLP-dependent transferases"/>
    <property type="match status" value="1"/>
</dbReference>
<dbReference type="PANTHER" id="PTHR43643:SF3">
    <property type="entry name" value="HISTIDINOL-PHOSPHATE AMINOTRANSFERASE"/>
    <property type="match status" value="1"/>
</dbReference>
<dbReference type="PANTHER" id="PTHR43643">
    <property type="entry name" value="HISTIDINOL-PHOSPHATE AMINOTRANSFERASE 2"/>
    <property type="match status" value="1"/>
</dbReference>
<evidence type="ECO:0000256" key="1">
    <source>
        <dbReference type="ARBA" id="ARBA00022576"/>
    </source>
</evidence>
<dbReference type="InterPro" id="IPR004839">
    <property type="entry name" value="Aminotransferase_I/II_large"/>
</dbReference>
<evidence type="ECO:0000256" key="3">
    <source>
        <dbReference type="ARBA" id="ARBA00022898"/>
    </source>
</evidence>